<keyword evidence="2" id="KW-0396">Initiation factor</keyword>
<keyword evidence="1" id="KW-0963">Cytoplasm</keyword>
<evidence type="ECO:0000256" key="4">
    <source>
        <dbReference type="SAM" id="MobiDB-lite"/>
    </source>
</evidence>
<accession>A0A6V7QC09</accession>
<dbReference type="Pfam" id="PF08597">
    <property type="entry name" value="eIF3_subunit"/>
    <property type="match status" value="2"/>
</dbReference>
<gene>
    <name evidence="5" type="ORF">CB5_LOCUS23791</name>
</gene>
<dbReference type="AlphaFoldDB" id="A0A6V7QC09"/>
<feature type="compositionally biased region" description="Acidic residues" evidence="4">
    <location>
        <begin position="1"/>
        <end position="10"/>
    </location>
</feature>
<dbReference type="GO" id="GO:0003743">
    <property type="term" value="F:translation initiation factor activity"/>
    <property type="evidence" value="ECO:0007669"/>
    <property type="project" value="UniProtKB-KW"/>
</dbReference>
<evidence type="ECO:0000313" key="5">
    <source>
        <dbReference type="EMBL" id="CAD1840580.1"/>
    </source>
</evidence>
<proteinExistence type="predicted"/>
<dbReference type="InterPro" id="IPR013906">
    <property type="entry name" value="eIF3j"/>
</dbReference>
<dbReference type="PANTHER" id="PTHR21681:SF0">
    <property type="entry name" value="EUKARYOTIC TRANSLATION INITIATION FACTOR 3 SUBUNIT J"/>
    <property type="match status" value="1"/>
</dbReference>
<dbReference type="InterPro" id="IPR023194">
    <property type="entry name" value="eIF3-like_dom_sf"/>
</dbReference>
<dbReference type="EMBL" id="LR862135">
    <property type="protein sequence ID" value="CAD1840580.1"/>
    <property type="molecule type" value="Genomic_DNA"/>
</dbReference>
<feature type="region of interest" description="Disordered" evidence="4">
    <location>
        <begin position="1"/>
        <end position="79"/>
    </location>
</feature>
<evidence type="ECO:0000256" key="3">
    <source>
        <dbReference type="ARBA" id="ARBA00022917"/>
    </source>
</evidence>
<keyword evidence="3" id="KW-0648">Protein biosynthesis</keyword>
<protein>
    <submittedName>
        <fullName evidence="5">Uncharacterized protein</fullName>
    </submittedName>
</protein>
<sequence length="211" mass="23700">MADWDEEDFEPTVPVVKFEQPKSKWADEDVEEEDVKESWEDEEEATQVPKSEAVVEKTVSKPGGKAATKKGKGKQPETKSIEVANEVHIDPIAEKLRQQRLVEEADYKSTAELFAKRELLSHKIRHYEKSFHYLGLLKAVIRLSMTSLKAADAKDIASSVTAIANEKLKAEKEANAGKKKLGPKKKQLHVDKVDDDIVGGAYDALDDYDFM</sequence>
<dbReference type="PANTHER" id="PTHR21681">
    <property type="entry name" value="EUKARYOTIC TRANSLATION INITIATION FACTOR 3 SUBUNIT J"/>
    <property type="match status" value="1"/>
</dbReference>
<feature type="compositionally biased region" description="Acidic residues" evidence="4">
    <location>
        <begin position="28"/>
        <end position="45"/>
    </location>
</feature>
<reference evidence="5" key="1">
    <citation type="submission" date="2020-07" db="EMBL/GenBank/DDBJ databases">
        <authorList>
            <person name="Lin J."/>
        </authorList>
    </citation>
    <scope>NUCLEOTIDE SEQUENCE</scope>
</reference>
<name>A0A6V7QC09_ANACO</name>
<dbReference type="Gene3D" id="1.10.246.60">
    <property type="entry name" value="Eukaryotic translation initiation factor 3 like domains"/>
    <property type="match status" value="1"/>
</dbReference>
<dbReference type="GO" id="GO:0005852">
    <property type="term" value="C:eukaryotic translation initiation factor 3 complex"/>
    <property type="evidence" value="ECO:0007669"/>
    <property type="project" value="InterPro"/>
</dbReference>
<organism evidence="5">
    <name type="scientific">Ananas comosus var. bracteatus</name>
    <name type="common">red pineapple</name>
    <dbReference type="NCBI Taxonomy" id="296719"/>
    <lineage>
        <taxon>Eukaryota</taxon>
        <taxon>Viridiplantae</taxon>
        <taxon>Streptophyta</taxon>
        <taxon>Embryophyta</taxon>
        <taxon>Tracheophyta</taxon>
        <taxon>Spermatophyta</taxon>
        <taxon>Magnoliopsida</taxon>
        <taxon>Liliopsida</taxon>
        <taxon>Poales</taxon>
        <taxon>Bromeliaceae</taxon>
        <taxon>Bromelioideae</taxon>
        <taxon>Ananas</taxon>
    </lineage>
</organism>
<evidence type="ECO:0000256" key="2">
    <source>
        <dbReference type="ARBA" id="ARBA00022540"/>
    </source>
</evidence>
<evidence type="ECO:0000256" key="1">
    <source>
        <dbReference type="ARBA" id="ARBA00022490"/>
    </source>
</evidence>